<evidence type="ECO:0000313" key="3">
    <source>
        <dbReference type="Proteomes" id="UP000235371"/>
    </source>
</evidence>
<feature type="region of interest" description="Disordered" evidence="1">
    <location>
        <begin position="41"/>
        <end position="128"/>
    </location>
</feature>
<organism evidence="2 3">
    <name type="scientific">Hyaloscypha bicolor E</name>
    <dbReference type="NCBI Taxonomy" id="1095630"/>
    <lineage>
        <taxon>Eukaryota</taxon>
        <taxon>Fungi</taxon>
        <taxon>Dikarya</taxon>
        <taxon>Ascomycota</taxon>
        <taxon>Pezizomycotina</taxon>
        <taxon>Leotiomycetes</taxon>
        <taxon>Helotiales</taxon>
        <taxon>Hyaloscyphaceae</taxon>
        <taxon>Hyaloscypha</taxon>
        <taxon>Hyaloscypha bicolor</taxon>
    </lineage>
</organism>
<feature type="compositionally biased region" description="Basic residues" evidence="1">
    <location>
        <begin position="113"/>
        <end position="125"/>
    </location>
</feature>
<dbReference type="STRING" id="1095630.A0A2J6T282"/>
<name>A0A2J6T282_9HELO</name>
<evidence type="ECO:0000256" key="1">
    <source>
        <dbReference type="SAM" id="MobiDB-lite"/>
    </source>
</evidence>
<dbReference type="EMBL" id="KZ613847">
    <property type="protein sequence ID" value="PMD57126.1"/>
    <property type="molecule type" value="Genomic_DNA"/>
</dbReference>
<dbReference type="OrthoDB" id="3556763at2759"/>
<feature type="region of interest" description="Disordered" evidence="1">
    <location>
        <begin position="188"/>
        <end position="220"/>
    </location>
</feature>
<dbReference type="RefSeq" id="XP_024734030.1">
    <property type="nucleotide sequence ID" value="XM_024887082.1"/>
</dbReference>
<feature type="compositionally biased region" description="Basic residues" evidence="1">
    <location>
        <begin position="188"/>
        <end position="200"/>
    </location>
</feature>
<sequence length="241" mass="28007">MTSTTSVPSPCPLPDAPDIPKILKIIQSALDIQKPKPNIILFTKSGFKESPQGAIRRRERSDGNENNDNSDERTPKKINYGPTGIAGGELDESEDKNIESAPRRTRSEQPKLRMLKTKKHHRRPKVCPQLTPWGDYGMLADMNDLYPEQRRLKWDNSDVPEFNLGEPLDELHFWEESWIEANKEKKKVRYERERKRKRQQRYGGLKATGRKRAYKKRAEAISRREKGKFVDLEHQGDKCEV</sequence>
<accession>A0A2J6T282</accession>
<reference evidence="2 3" key="1">
    <citation type="submission" date="2016-04" db="EMBL/GenBank/DDBJ databases">
        <title>A degradative enzymes factory behind the ericoid mycorrhizal symbiosis.</title>
        <authorList>
            <consortium name="DOE Joint Genome Institute"/>
            <person name="Martino E."/>
            <person name="Morin E."/>
            <person name="Grelet G."/>
            <person name="Kuo A."/>
            <person name="Kohler A."/>
            <person name="Daghino S."/>
            <person name="Barry K."/>
            <person name="Choi C."/>
            <person name="Cichocki N."/>
            <person name="Clum A."/>
            <person name="Copeland A."/>
            <person name="Hainaut M."/>
            <person name="Haridas S."/>
            <person name="Labutti K."/>
            <person name="Lindquist E."/>
            <person name="Lipzen A."/>
            <person name="Khouja H.-R."/>
            <person name="Murat C."/>
            <person name="Ohm R."/>
            <person name="Olson A."/>
            <person name="Spatafora J."/>
            <person name="Veneault-Fourrey C."/>
            <person name="Henrissat B."/>
            <person name="Grigoriev I."/>
            <person name="Martin F."/>
            <person name="Perotto S."/>
        </authorList>
    </citation>
    <scope>NUCLEOTIDE SEQUENCE [LARGE SCALE GENOMIC DNA]</scope>
    <source>
        <strain evidence="2 3">E</strain>
    </source>
</reference>
<gene>
    <name evidence="2" type="ORF">K444DRAFT_665557</name>
</gene>
<feature type="compositionally biased region" description="Basic and acidic residues" evidence="1">
    <location>
        <begin position="95"/>
        <end position="111"/>
    </location>
</feature>
<dbReference type="GeneID" id="36595158"/>
<keyword evidence="3" id="KW-1185">Reference proteome</keyword>
<evidence type="ECO:0000313" key="2">
    <source>
        <dbReference type="EMBL" id="PMD57126.1"/>
    </source>
</evidence>
<dbReference type="Proteomes" id="UP000235371">
    <property type="component" value="Unassembled WGS sequence"/>
</dbReference>
<dbReference type="AlphaFoldDB" id="A0A2J6T282"/>
<protein>
    <submittedName>
        <fullName evidence="2">Uncharacterized protein</fullName>
    </submittedName>
</protein>
<dbReference type="InParanoid" id="A0A2J6T282"/>
<proteinExistence type="predicted"/>